<keyword evidence="3" id="KW-1185">Reference proteome</keyword>
<name>A0A5C0SRH6_9EURY</name>
<proteinExistence type="predicted"/>
<accession>A0A5C0SRH6</accession>
<protein>
    <submittedName>
        <fullName evidence="2">Uncharacterized protein</fullName>
    </submittedName>
</protein>
<feature type="transmembrane region" description="Helical" evidence="1">
    <location>
        <begin position="6"/>
        <end position="27"/>
    </location>
</feature>
<sequence>MDWGLITPIFPVLLPFLFITLFVVLRIKREFDEYVPMRIAVRMGGENRKVLIETRKKRFEIAVKDFREASSKEVLEVRINGLSFGKYRLGLYKGPYGYVESYATSDSGILIDGEEGKRYFLAFKNVGELVEMLGTGEGTGGVISVKS</sequence>
<keyword evidence="1" id="KW-1133">Transmembrane helix</keyword>
<organism evidence="2 3">
    <name type="scientific">Thermococcus aciditolerans</name>
    <dbReference type="NCBI Taxonomy" id="2598455"/>
    <lineage>
        <taxon>Archaea</taxon>
        <taxon>Methanobacteriati</taxon>
        <taxon>Methanobacteriota</taxon>
        <taxon>Thermococci</taxon>
        <taxon>Thermococcales</taxon>
        <taxon>Thermococcaceae</taxon>
        <taxon>Thermococcus</taxon>
    </lineage>
</organism>
<evidence type="ECO:0000256" key="1">
    <source>
        <dbReference type="SAM" id="Phobius"/>
    </source>
</evidence>
<reference evidence="2 3" key="1">
    <citation type="submission" date="2019-07" db="EMBL/GenBank/DDBJ databases">
        <title>Complete genome of Thermococcus acidophilus.</title>
        <authorList>
            <person name="Li X."/>
        </authorList>
    </citation>
    <scope>NUCLEOTIDE SEQUENCE [LARGE SCALE GENOMIC DNA]</scope>
    <source>
        <strain evidence="2 3">SY113</strain>
    </source>
</reference>
<evidence type="ECO:0000313" key="3">
    <source>
        <dbReference type="Proteomes" id="UP000322631"/>
    </source>
</evidence>
<dbReference type="Proteomes" id="UP000322631">
    <property type="component" value="Chromosome"/>
</dbReference>
<keyword evidence="1" id="KW-0472">Membrane</keyword>
<dbReference type="AlphaFoldDB" id="A0A5C0SRH6"/>
<dbReference type="RefSeq" id="WP_148883417.1">
    <property type="nucleotide sequence ID" value="NZ_CP041932.1"/>
</dbReference>
<gene>
    <name evidence="2" type="ORF">FPV09_10865</name>
</gene>
<evidence type="ECO:0000313" key="2">
    <source>
        <dbReference type="EMBL" id="QEK15499.1"/>
    </source>
</evidence>
<dbReference type="KEGG" id="them:FPV09_10865"/>
<dbReference type="GeneID" id="41610362"/>
<keyword evidence="1" id="KW-0812">Transmembrane</keyword>
<dbReference type="EMBL" id="CP041932">
    <property type="protein sequence ID" value="QEK15499.1"/>
    <property type="molecule type" value="Genomic_DNA"/>
</dbReference>